<sequence length="452" mass="51609">KMYRVLLFVALLSAGTWADIPVDCMYDEVEGTWYLYEGPRLYDNSINCTNFQSPVTRIKVNLQYPNIVTDQYGNKGHWTMIYNEGFEITVNGRTYFAYFYYTEMLGEVTSDCGKTFSYWSHDVTLRHWACFYGRKQNAKSPKVHHDPFYNISEANQVLTRETLTEFVDRINAAQTSWTARVYEEHIGMTHHQMLQLSGGKKSWLRRRVRPAKTSLTLKQSTAALPKSFDWRNVSGVNYVSPVRNQGKCGSCYAFSSMGMLEARLRIQTNNTMKIVLSPEDIISCSILSQGCDGGFPYLVAGKYAHEFGVVSERCNPYNVTPGECIRRDCLKHYTATYGYVGGYYGACNEERMMLELVQRGPISISFEVYNDFFNYASGIYQHTEITSFNPFQEVNHAVLLVGYGENETTGQKFWIVKNSWGEGWGENGYFRIVRGIDNCAIESTAVAVIPIP</sequence>
<dbReference type="Pfam" id="PF08773">
    <property type="entry name" value="CathepsinC_exc"/>
    <property type="match status" value="1"/>
</dbReference>
<gene>
    <name evidence="19" type="ORF">L9F63_019541</name>
</gene>
<evidence type="ECO:0000256" key="7">
    <source>
        <dbReference type="ARBA" id="ARBA00022670"/>
    </source>
</evidence>
<evidence type="ECO:0000256" key="12">
    <source>
        <dbReference type="ARBA" id="ARBA00029762"/>
    </source>
</evidence>
<evidence type="ECO:0000256" key="13">
    <source>
        <dbReference type="ARBA" id="ARBA00029779"/>
    </source>
</evidence>
<keyword evidence="7" id="KW-0645">Protease</keyword>
<reference evidence="19" key="2">
    <citation type="submission" date="2023-05" db="EMBL/GenBank/DDBJ databases">
        <authorList>
            <person name="Fouks B."/>
        </authorList>
    </citation>
    <scope>NUCLEOTIDE SEQUENCE</scope>
    <source>
        <strain evidence="19">Stay&amp;Tobe</strain>
        <tissue evidence="19">Testes</tissue>
    </source>
</reference>
<name>A0AAD8EEF3_DIPPU</name>
<evidence type="ECO:0000313" key="20">
    <source>
        <dbReference type="Proteomes" id="UP001233999"/>
    </source>
</evidence>
<feature type="non-terminal residue" evidence="19">
    <location>
        <position position="1"/>
    </location>
</feature>
<evidence type="ECO:0000256" key="3">
    <source>
        <dbReference type="ARBA" id="ARBA00008455"/>
    </source>
</evidence>
<feature type="chain" id="PRO_5042281229" description="Dipeptidyl peptidase 1" evidence="17">
    <location>
        <begin position="19"/>
        <end position="452"/>
    </location>
</feature>
<protein>
    <recommendedName>
        <fullName evidence="6">Dipeptidyl peptidase 1</fullName>
        <ecNumber evidence="5">3.4.14.1</ecNumber>
    </recommendedName>
    <alternativeName>
        <fullName evidence="13">Cathepsin C</fullName>
    </alternativeName>
    <alternativeName>
        <fullName evidence="12">Cathepsin J</fullName>
    </alternativeName>
    <alternativeName>
        <fullName evidence="15">Dipeptidyl peptidase I</fullName>
    </alternativeName>
    <alternativeName>
        <fullName evidence="14">Dipeptidyl transferase</fullName>
    </alternativeName>
</protein>
<dbReference type="PROSITE" id="PS00639">
    <property type="entry name" value="THIOL_PROTEASE_HIS"/>
    <property type="match status" value="1"/>
</dbReference>
<evidence type="ECO:0000256" key="4">
    <source>
        <dbReference type="ARBA" id="ARBA00011610"/>
    </source>
</evidence>
<dbReference type="SUPFAM" id="SSF75001">
    <property type="entry name" value="Dipeptidyl peptidase I (cathepsin C), exclusion domain"/>
    <property type="match status" value="1"/>
</dbReference>
<dbReference type="PANTHER" id="PTHR12411">
    <property type="entry name" value="CYSTEINE PROTEASE FAMILY C1-RELATED"/>
    <property type="match status" value="1"/>
</dbReference>
<evidence type="ECO:0000256" key="16">
    <source>
        <dbReference type="ARBA" id="ARBA00045556"/>
    </source>
</evidence>
<dbReference type="EMBL" id="JASPKZ010006830">
    <property type="protein sequence ID" value="KAJ9586859.1"/>
    <property type="molecule type" value="Genomic_DNA"/>
</dbReference>
<evidence type="ECO:0000256" key="6">
    <source>
        <dbReference type="ARBA" id="ARBA00014709"/>
    </source>
</evidence>
<dbReference type="Gene3D" id="2.40.128.80">
    <property type="entry name" value="Cathepsin C, exclusion domain"/>
    <property type="match status" value="1"/>
</dbReference>
<feature type="signal peptide" evidence="17">
    <location>
        <begin position="1"/>
        <end position="18"/>
    </location>
</feature>
<dbReference type="FunFam" id="2.40.128.80:FF:000003">
    <property type="entry name" value="Cathepsin C"/>
    <property type="match status" value="1"/>
</dbReference>
<dbReference type="Gene3D" id="3.90.70.10">
    <property type="entry name" value="Cysteine proteinases"/>
    <property type="match status" value="1"/>
</dbReference>
<dbReference type="PROSITE" id="PS00139">
    <property type="entry name" value="THIOL_PROTEASE_CYS"/>
    <property type="match status" value="1"/>
</dbReference>
<evidence type="ECO:0000256" key="17">
    <source>
        <dbReference type="SAM" id="SignalP"/>
    </source>
</evidence>
<evidence type="ECO:0000256" key="1">
    <source>
        <dbReference type="ARBA" id="ARBA00000738"/>
    </source>
</evidence>
<evidence type="ECO:0000256" key="11">
    <source>
        <dbReference type="ARBA" id="ARBA00023214"/>
    </source>
</evidence>
<evidence type="ECO:0000256" key="5">
    <source>
        <dbReference type="ARBA" id="ARBA00012059"/>
    </source>
</evidence>
<dbReference type="InterPro" id="IPR014882">
    <property type="entry name" value="CathepsinC_exc"/>
</dbReference>
<dbReference type="Pfam" id="PF00112">
    <property type="entry name" value="Peptidase_C1"/>
    <property type="match status" value="1"/>
</dbReference>
<dbReference type="PRINTS" id="PR00705">
    <property type="entry name" value="PAPAIN"/>
</dbReference>
<keyword evidence="10" id="KW-1015">Disulfide bond</keyword>
<reference evidence="19" key="1">
    <citation type="journal article" date="2023" name="IScience">
        <title>Live-bearing cockroach genome reveals convergent evolutionary mechanisms linked to viviparity in insects and beyond.</title>
        <authorList>
            <person name="Fouks B."/>
            <person name="Harrison M.C."/>
            <person name="Mikhailova A.A."/>
            <person name="Marchal E."/>
            <person name="English S."/>
            <person name="Carruthers M."/>
            <person name="Jennings E.C."/>
            <person name="Chiamaka E.L."/>
            <person name="Frigard R.A."/>
            <person name="Pippel M."/>
            <person name="Attardo G.M."/>
            <person name="Benoit J.B."/>
            <person name="Bornberg-Bauer E."/>
            <person name="Tobe S.S."/>
        </authorList>
    </citation>
    <scope>NUCLEOTIDE SEQUENCE</scope>
    <source>
        <strain evidence="19">Stay&amp;Tobe</strain>
    </source>
</reference>
<dbReference type="EC" id="3.4.14.1" evidence="5"/>
<dbReference type="InterPro" id="IPR000169">
    <property type="entry name" value="Pept_cys_AS"/>
</dbReference>
<dbReference type="InterPro" id="IPR013128">
    <property type="entry name" value="Peptidase_C1A"/>
</dbReference>
<keyword evidence="20" id="KW-1185">Reference proteome</keyword>
<keyword evidence="11" id="KW-0868">Chloride</keyword>
<comment type="catalytic activity">
    <reaction evidence="1">
        <text>Release of an N-terminal dipeptide, Xaa-Yaa-|-Zaa-, except when Xaa is Arg or Lys, or Yaa or Zaa is Pro.</text>
        <dbReference type="EC" id="3.4.14.1"/>
    </reaction>
</comment>
<dbReference type="AlphaFoldDB" id="A0AAD8EEF3"/>
<dbReference type="GO" id="GO:0006508">
    <property type="term" value="P:proteolysis"/>
    <property type="evidence" value="ECO:0007669"/>
    <property type="project" value="UniProtKB-KW"/>
</dbReference>
<evidence type="ECO:0000256" key="15">
    <source>
        <dbReference type="ARBA" id="ARBA00032961"/>
    </source>
</evidence>
<dbReference type="SUPFAM" id="SSF54001">
    <property type="entry name" value="Cysteine proteinases"/>
    <property type="match status" value="1"/>
</dbReference>
<evidence type="ECO:0000256" key="10">
    <source>
        <dbReference type="ARBA" id="ARBA00023157"/>
    </source>
</evidence>
<comment type="cofactor">
    <cofactor evidence="2">
        <name>chloride</name>
        <dbReference type="ChEBI" id="CHEBI:17996"/>
    </cofactor>
</comment>
<dbReference type="SMART" id="SM00645">
    <property type="entry name" value="Pept_C1"/>
    <property type="match status" value="1"/>
</dbReference>
<comment type="caution">
    <text evidence="19">The sequence shown here is derived from an EMBL/GenBank/DDBJ whole genome shotgun (WGS) entry which is preliminary data.</text>
</comment>
<evidence type="ECO:0000313" key="19">
    <source>
        <dbReference type="EMBL" id="KAJ9586859.1"/>
    </source>
</evidence>
<comment type="subunit">
    <text evidence="4">Tetramer of heterotrimers consisting of exclusion domain, heavy- and light chains.</text>
</comment>
<organism evidence="19 20">
    <name type="scientific">Diploptera punctata</name>
    <name type="common">Pacific beetle cockroach</name>
    <dbReference type="NCBI Taxonomy" id="6984"/>
    <lineage>
        <taxon>Eukaryota</taxon>
        <taxon>Metazoa</taxon>
        <taxon>Ecdysozoa</taxon>
        <taxon>Arthropoda</taxon>
        <taxon>Hexapoda</taxon>
        <taxon>Insecta</taxon>
        <taxon>Pterygota</taxon>
        <taxon>Neoptera</taxon>
        <taxon>Polyneoptera</taxon>
        <taxon>Dictyoptera</taxon>
        <taxon>Blattodea</taxon>
        <taxon>Blaberoidea</taxon>
        <taxon>Blaberidae</taxon>
        <taxon>Diplopterinae</taxon>
        <taxon>Diploptera</taxon>
    </lineage>
</organism>
<evidence type="ECO:0000256" key="14">
    <source>
        <dbReference type="ARBA" id="ARBA00030778"/>
    </source>
</evidence>
<proteinExistence type="inferred from homology"/>
<evidence type="ECO:0000256" key="8">
    <source>
        <dbReference type="ARBA" id="ARBA00022801"/>
    </source>
</evidence>
<dbReference type="GO" id="GO:0008234">
    <property type="term" value="F:cysteine-type peptidase activity"/>
    <property type="evidence" value="ECO:0007669"/>
    <property type="project" value="UniProtKB-KW"/>
</dbReference>
<dbReference type="PROSITE" id="PS00640">
    <property type="entry name" value="THIOL_PROTEASE_ASN"/>
    <property type="match status" value="1"/>
</dbReference>
<dbReference type="InterPro" id="IPR025660">
    <property type="entry name" value="Pept_his_AS"/>
</dbReference>
<dbReference type="GO" id="GO:0008239">
    <property type="term" value="F:dipeptidyl-peptidase activity"/>
    <property type="evidence" value="ECO:0007669"/>
    <property type="project" value="UniProtKB-EC"/>
</dbReference>
<feature type="domain" description="Peptidase C1A papain C-terminal" evidence="18">
    <location>
        <begin position="224"/>
        <end position="449"/>
    </location>
</feature>
<comment type="similarity">
    <text evidence="3">Belongs to the peptidase C1 family.</text>
</comment>
<keyword evidence="9" id="KW-0788">Thiol protease</keyword>
<dbReference type="InterPro" id="IPR036496">
    <property type="entry name" value="CathepsinC_exc_dom_sf"/>
</dbReference>
<evidence type="ECO:0000256" key="9">
    <source>
        <dbReference type="ARBA" id="ARBA00022807"/>
    </source>
</evidence>
<dbReference type="InterPro" id="IPR038765">
    <property type="entry name" value="Papain-like_cys_pep_sf"/>
</dbReference>
<dbReference type="Proteomes" id="UP001233999">
    <property type="component" value="Unassembled WGS sequence"/>
</dbReference>
<dbReference type="InterPro" id="IPR025661">
    <property type="entry name" value="Pept_asp_AS"/>
</dbReference>
<keyword evidence="8" id="KW-0378">Hydrolase</keyword>
<comment type="function">
    <text evidence="16">Thiol protease. Has dipeptidylpeptidase activity. Active against a broad range of dipeptide substrates composed of both polar and hydrophobic amino acids. Proline cannot occupy the P1 position and arginine cannot occupy the P2 position of the substrate. Can act as both an exopeptidase and endopeptidase. Activates serine proteases such as elastase, cathepsin G and granzymes A and B.</text>
</comment>
<keyword evidence="17" id="KW-0732">Signal</keyword>
<evidence type="ECO:0000256" key="2">
    <source>
        <dbReference type="ARBA" id="ARBA00001923"/>
    </source>
</evidence>
<accession>A0AAD8EEF3</accession>
<evidence type="ECO:0000259" key="18">
    <source>
        <dbReference type="SMART" id="SM00645"/>
    </source>
</evidence>
<dbReference type="InterPro" id="IPR000668">
    <property type="entry name" value="Peptidase_C1A_C"/>
</dbReference>